<evidence type="ECO:0000313" key="3">
    <source>
        <dbReference type="Proteomes" id="UP001054945"/>
    </source>
</evidence>
<comment type="caution">
    <text evidence="2">The sequence shown here is derived from an EMBL/GenBank/DDBJ whole genome shotgun (WGS) entry which is preliminary data.</text>
</comment>
<dbReference type="EMBL" id="BPLR01007918">
    <property type="protein sequence ID" value="GIY20681.1"/>
    <property type="molecule type" value="Genomic_DNA"/>
</dbReference>
<evidence type="ECO:0000313" key="2">
    <source>
        <dbReference type="EMBL" id="GIY20681.1"/>
    </source>
</evidence>
<reference evidence="2 3" key="1">
    <citation type="submission" date="2021-06" db="EMBL/GenBank/DDBJ databases">
        <title>Caerostris extrusa draft genome.</title>
        <authorList>
            <person name="Kono N."/>
            <person name="Arakawa K."/>
        </authorList>
    </citation>
    <scope>NUCLEOTIDE SEQUENCE [LARGE SCALE GENOMIC DNA]</scope>
</reference>
<protein>
    <submittedName>
        <fullName evidence="2">Uncharacterized protein</fullName>
    </submittedName>
</protein>
<gene>
    <name evidence="2" type="ORF">CEXT_181521</name>
</gene>
<evidence type="ECO:0000256" key="1">
    <source>
        <dbReference type="SAM" id="MobiDB-lite"/>
    </source>
</evidence>
<proteinExistence type="predicted"/>
<sequence length="90" mass="9887">MRQSAAELMKRKICGPLCKLSRIMQMSRVPSLISSVTGTGPRVTLEPLFTARLRDRCGRWLARDGAGGRGRRRLIDAGPKMVSPHLNKGG</sequence>
<keyword evidence="3" id="KW-1185">Reference proteome</keyword>
<dbReference type="Proteomes" id="UP001054945">
    <property type="component" value="Unassembled WGS sequence"/>
</dbReference>
<dbReference type="AlphaFoldDB" id="A0AAV4RK29"/>
<name>A0AAV4RK29_CAEEX</name>
<organism evidence="2 3">
    <name type="scientific">Caerostris extrusa</name>
    <name type="common">Bark spider</name>
    <name type="synonym">Caerostris bankana</name>
    <dbReference type="NCBI Taxonomy" id="172846"/>
    <lineage>
        <taxon>Eukaryota</taxon>
        <taxon>Metazoa</taxon>
        <taxon>Ecdysozoa</taxon>
        <taxon>Arthropoda</taxon>
        <taxon>Chelicerata</taxon>
        <taxon>Arachnida</taxon>
        <taxon>Araneae</taxon>
        <taxon>Araneomorphae</taxon>
        <taxon>Entelegynae</taxon>
        <taxon>Araneoidea</taxon>
        <taxon>Araneidae</taxon>
        <taxon>Caerostris</taxon>
    </lineage>
</organism>
<feature type="region of interest" description="Disordered" evidence="1">
    <location>
        <begin position="71"/>
        <end position="90"/>
    </location>
</feature>
<accession>A0AAV4RK29</accession>